<dbReference type="InterPro" id="IPR036871">
    <property type="entry name" value="PX_dom_sf"/>
</dbReference>
<dbReference type="GO" id="GO:0035091">
    <property type="term" value="F:phosphatidylinositol binding"/>
    <property type="evidence" value="ECO:0007669"/>
    <property type="project" value="InterPro"/>
</dbReference>
<dbReference type="Gene3D" id="1.10.510.10">
    <property type="entry name" value="Transferase(Phosphotransferase) domain 1"/>
    <property type="match status" value="1"/>
</dbReference>
<dbReference type="Gene3D" id="1.20.58.80">
    <property type="entry name" value="Phosphotransferase system, lactose/cellobiose-type IIA subunit"/>
    <property type="match status" value="1"/>
</dbReference>
<dbReference type="InterPro" id="IPR001683">
    <property type="entry name" value="PX_dom"/>
</dbReference>
<dbReference type="SUPFAM" id="SSF64268">
    <property type="entry name" value="PX domain"/>
    <property type="match status" value="1"/>
</dbReference>
<proteinExistence type="predicted"/>
<feature type="region of interest" description="Disordered" evidence="1">
    <location>
        <begin position="381"/>
        <end position="431"/>
    </location>
</feature>
<feature type="compositionally biased region" description="Basic and acidic residues" evidence="1">
    <location>
        <begin position="916"/>
        <end position="926"/>
    </location>
</feature>
<dbReference type="SUPFAM" id="SSF116846">
    <property type="entry name" value="MIT domain"/>
    <property type="match status" value="1"/>
</dbReference>
<feature type="compositionally biased region" description="Polar residues" evidence="1">
    <location>
        <begin position="951"/>
        <end position="960"/>
    </location>
</feature>
<gene>
    <name evidence="4" type="ORF">LSH36_8g01062</name>
</gene>
<dbReference type="Pfam" id="PF00787">
    <property type="entry name" value="PX"/>
    <property type="match status" value="1"/>
</dbReference>
<evidence type="ECO:0000313" key="4">
    <source>
        <dbReference type="EMBL" id="KAK2169611.1"/>
    </source>
</evidence>
<dbReference type="AlphaFoldDB" id="A0AAD9KE86"/>
<reference evidence="4" key="1">
    <citation type="journal article" date="2023" name="Mol. Biol. Evol.">
        <title>Third-Generation Sequencing Reveals the Adaptive Role of the Epigenome in Three Deep-Sea Polychaetes.</title>
        <authorList>
            <person name="Perez M."/>
            <person name="Aroh O."/>
            <person name="Sun Y."/>
            <person name="Lan Y."/>
            <person name="Juniper S.K."/>
            <person name="Young C.R."/>
            <person name="Angers B."/>
            <person name="Qian P.Y."/>
        </authorList>
    </citation>
    <scope>NUCLEOTIDE SEQUENCE</scope>
    <source>
        <strain evidence="4">P08H-3</strain>
    </source>
</reference>
<feature type="compositionally biased region" description="Basic and acidic residues" evidence="1">
    <location>
        <begin position="152"/>
        <end position="168"/>
    </location>
</feature>
<dbReference type="PROSITE" id="PS50195">
    <property type="entry name" value="PX"/>
    <property type="match status" value="1"/>
</dbReference>
<feature type="compositionally biased region" description="Basic and acidic residues" evidence="1">
    <location>
        <begin position="176"/>
        <end position="189"/>
    </location>
</feature>
<evidence type="ECO:0000259" key="3">
    <source>
        <dbReference type="PROSITE" id="PS50195"/>
    </source>
</evidence>
<evidence type="ECO:0000313" key="5">
    <source>
        <dbReference type="Proteomes" id="UP001208570"/>
    </source>
</evidence>
<feature type="compositionally biased region" description="Polar residues" evidence="1">
    <location>
        <begin position="312"/>
        <end position="333"/>
    </location>
</feature>
<dbReference type="InterPro" id="IPR011009">
    <property type="entry name" value="Kinase-like_dom_sf"/>
</dbReference>
<dbReference type="InterPro" id="IPR007330">
    <property type="entry name" value="MIT_dom"/>
</dbReference>
<dbReference type="SUPFAM" id="SSF56112">
    <property type="entry name" value="Protein kinase-like (PK-like)"/>
    <property type="match status" value="1"/>
</dbReference>
<comment type="caution">
    <text evidence="4">The sequence shown here is derived from an EMBL/GenBank/DDBJ whole genome shotgun (WGS) entry which is preliminary data.</text>
</comment>
<feature type="region of interest" description="Disordered" evidence="1">
    <location>
        <begin position="312"/>
        <end position="365"/>
    </location>
</feature>
<protein>
    <recommendedName>
        <fullName evidence="6">Ribosomal protein S6 kinase delta-1</fullName>
    </recommendedName>
</protein>
<organism evidence="4 5">
    <name type="scientific">Paralvinella palmiformis</name>
    <dbReference type="NCBI Taxonomy" id="53620"/>
    <lineage>
        <taxon>Eukaryota</taxon>
        <taxon>Metazoa</taxon>
        <taxon>Spiralia</taxon>
        <taxon>Lophotrochozoa</taxon>
        <taxon>Annelida</taxon>
        <taxon>Polychaeta</taxon>
        <taxon>Sedentaria</taxon>
        <taxon>Canalipalpata</taxon>
        <taxon>Terebellida</taxon>
        <taxon>Terebelliformia</taxon>
        <taxon>Alvinellidae</taxon>
        <taxon>Paralvinella</taxon>
    </lineage>
</organism>
<accession>A0AAD9KE86</accession>
<feature type="domain" description="PX" evidence="3">
    <location>
        <begin position="1"/>
        <end position="134"/>
    </location>
</feature>
<evidence type="ECO:0000259" key="2">
    <source>
        <dbReference type="PROSITE" id="PS50011"/>
    </source>
</evidence>
<dbReference type="InterPro" id="IPR000719">
    <property type="entry name" value="Prot_kinase_dom"/>
</dbReference>
<dbReference type="SMART" id="SM00220">
    <property type="entry name" value="S_TKc"/>
    <property type="match status" value="1"/>
</dbReference>
<feature type="compositionally biased region" description="Low complexity" evidence="1">
    <location>
        <begin position="978"/>
        <end position="989"/>
    </location>
</feature>
<dbReference type="SMART" id="SM00745">
    <property type="entry name" value="MIT"/>
    <property type="match status" value="1"/>
</dbReference>
<dbReference type="GO" id="GO:0004672">
    <property type="term" value="F:protein kinase activity"/>
    <property type="evidence" value="ECO:0007669"/>
    <property type="project" value="InterPro"/>
</dbReference>
<feature type="compositionally biased region" description="Basic and acidic residues" evidence="1">
    <location>
        <begin position="340"/>
        <end position="353"/>
    </location>
</feature>
<evidence type="ECO:0000256" key="1">
    <source>
        <dbReference type="SAM" id="MobiDB-lite"/>
    </source>
</evidence>
<feature type="region of interest" description="Disordered" evidence="1">
    <location>
        <begin position="218"/>
        <end position="240"/>
    </location>
</feature>
<dbReference type="InterPro" id="IPR051866">
    <property type="entry name" value="Intracell_Sig-Traffick_Protein"/>
</dbReference>
<keyword evidence="5" id="KW-1185">Reference proteome</keyword>
<dbReference type="CDD" id="cd02677">
    <property type="entry name" value="MIT_SNX15"/>
    <property type="match status" value="1"/>
</dbReference>
<evidence type="ECO:0008006" key="6">
    <source>
        <dbReference type="Google" id="ProtNLM"/>
    </source>
</evidence>
<dbReference type="EMBL" id="JAODUP010000008">
    <property type="protein sequence ID" value="KAK2169611.1"/>
    <property type="molecule type" value="Genomic_DNA"/>
</dbReference>
<feature type="region of interest" description="Disordered" evidence="1">
    <location>
        <begin position="152"/>
        <end position="189"/>
    </location>
</feature>
<dbReference type="Pfam" id="PF04212">
    <property type="entry name" value="MIT"/>
    <property type="match status" value="1"/>
</dbReference>
<feature type="compositionally biased region" description="Low complexity" evidence="1">
    <location>
        <begin position="404"/>
        <end position="414"/>
    </location>
</feature>
<dbReference type="PROSITE" id="PS50011">
    <property type="entry name" value="PROTEIN_KINASE_DOM"/>
    <property type="match status" value="1"/>
</dbReference>
<feature type="domain" description="Protein kinase" evidence="2">
    <location>
        <begin position="834"/>
        <end position="1191"/>
    </location>
</feature>
<feature type="compositionally biased region" description="Basic and acidic residues" evidence="1">
    <location>
        <begin position="1000"/>
        <end position="1011"/>
    </location>
</feature>
<dbReference type="PANTHER" id="PTHR15508:SF8">
    <property type="entry name" value="LD24550P"/>
    <property type="match status" value="1"/>
</dbReference>
<sequence>MMASRKKKLHSGIVRCFEVSDPTLHQKGHTIYKVTQRIISVDCPEEDVQEVIVWRRFNDFKKLYKAMVKLHQALHRNEEFPPFIEAKLFGRFGEEVIKRRMLVGQDLLNFIGQRHYLVASRPFQQFFQDGEMHKYEGVPVLIQAPILDKHSEKGSESLDHSYPVEKDGSVGSVSRDSQDTDHLDTLLDPKEGFPRVPSYNELLGGIWRYRQIADEISLGGDDDDDETDYTDDSALNTPIPDCDMKFFDPLKRGPDDKEELTVSNEWLLSQTEQKEPVPEIPKERDAELRKLEEEFAACGIGVSPMLEEVRQSHSCGSSPLTGSVDFSDSSTGDNVDDVEESSHRSYGDGKKDGEDGDLFTSSNYSEGSILSKTKSGTVVERGKGDLVTSPVHKDKPSTFHRPLHSLTSTPSSSPQHGASVEPSPQPSPQRRGLVNIDVKDKADYIFLAANQISLAQQCEVNANYHMAFSYYKSAVGIMLTGVQKDDNKTRRELVRKKTAKYLLKAEKLYHMYLDSREGGVHDDRWDTGKPSPAKELDPNAAFLQGSLSEMRNFKVLGVIDKVLLIMDTMTDQTYVLKVLHKSCSGPLHHRSIVPVHLPYVVKLHKFYETDNAIYLLLQHATGGKLWSYISGYLQQQNNNDPELDDILNDPHEKKLRERTAVECNGNEHIKPEQPVMHPSSLEMRDESVDIRENGVHFDNKTDKVCEDHFVPSVLDGGEDNVSEDNVCDVHGQDKPQTKINNELFGLDDSQDSLSLSSLRLSAQHPFSRSVSQEPETSDGLKPVTPNAVLEQQDKFEELLQGTKCKPSLEQFSINSFDSDSCPGSRYESNTSDYIESIPELSESMDGQTEKDNYNDCHLPDDVFNIQSTSSSDAEVIKSAIQVIDNAKKELNENVLNESDVKRTSTSASTPEDEPSIYDKYKEHDSSDVSSDSETITQNRQRRGDVLKNLPAQKSTPQMTSLPAPASPSRLTGMDSGQSKSASTSPTKSAELQPKQIFRVHSQDRSADGEVKPRKRHLSSMFGSFDLDNDKVTLAKLPEECVKQWAAEIVVALASLHLMGLVCRDLKPNNLLLGDRGHVILTYFSQWNSVDQEIDQNARDHLYVAPEVGGIKRELPSCDWWSLGALLYELFTGQALSSYLSCGITTHTQISVPDYLSTEAQDLLKQLLKCNPDERLGAGAGGAEDIKMHPFFASIDWSLLQG</sequence>
<dbReference type="GO" id="GO:0005524">
    <property type="term" value="F:ATP binding"/>
    <property type="evidence" value="ECO:0007669"/>
    <property type="project" value="InterPro"/>
</dbReference>
<feature type="region of interest" description="Disordered" evidence="1">
    <location>
        <begin position="894"/>
        <end position="1014"/>
    </location>
</feature>
<dbReference type="Gene3D" id="3.30.1520.10">
    <property type="entry name" value="Phox-like domain"/>
    <property type="match status" value="1"/>
</dbReference>
<name>A0AAD9KE86_9ANNE</name>
<feature type="compositionally biased region" description="Acidic residues" evidence="1">
    <location>
        <begin position="220"/>
        <end position="231"/>
    </location>
</feature>
<dbReference type="Proteomes" id="UP001208570">
    <property type="component" value="Unassembled WGS sequence"/>
</dbReference>
<dbReference type="Pfam" id="PF00069">
    <property type="entry name" value="Pkinase"/>
    <property type="match status" value="1"/>
</dbReference>
<dbReference type="InterPro" id="IPR036181">
    <property type="entry name" value="MIT_dom_sf"/>
</dbReference>
<dbReference type="PANTHER" id="PTHR15508">
    <property type="entry name" value="RIBOSOMAL PROTEIN S6 KINASE"/>
    <property type="match status" value="1"/>
</dbReference>